<reference evidence="1" key="1">
    <citation type="submission" date="2020-04" db="EMBL/GenBank/DDBJ databases">
        <authorList>
            <person name="Alioto T."/>
            <person name="Alioto T."/>
            <person name="Gomez Garrido J."/>
        </authorList>
    </citation>
    <scope>NUCLEOTIDE SEQUENCE</scope>
    <source>
        <strain evidence="1">A484AB</strain>
    </source>
</reference>
<dbReference type="EMBL" id="CACRXK020043260">
    <property type="protein sequence ID" value="CAB4045908.1"/>
    <property type="molecule type" value="Genomic_DNA"/>
</dbReference>
<feature type="non-terminal residue" evidence="1">
    <location>
        <position position="129"/>
    </location>
</feature>
<accession>A0A6S7KP52</accession>
<gene>
    <name evidence="1" type="ORF">PACLA_8A065442</name>
</gene>
<dbReference type="Proteomes" id="UP001152795">
    <property type="component" value="Unassembled WGS sequence"/>
</dbReference>
<name>A0A6S7KP52_PARCT</name>
<protein>
    <submittedName>
        <fullName evidence="1">Uncharacterized protein</fullName>
    </submittedName>
</protein>
<keyword evidence="2" id="KW-1185">Reference proteome</keyword>
<dbReference type="OrthoDB" id="5975860at2759"/>
<proteinExistence type="predicted"/>
<dbReference type="AlphaFoldDB" id="A0A6S7KP52"/>
<evidence type="ECO:0000313" key="2">
    <source>
        <dbReference type="Proteomes" id="UP001152795"/>
    </source>
</evidence>
<evidence type="ECO:0000313" key="1">
    <source>
        <dbReference type="EMBL" id="CAB4045908.1"/>
    </source>
</evidence>
<organism evidence="1 2">
    <name type="scientific">Paramuricea clavata</name>
    <name type="common">Red gorgonian</name>
    <name type="synonym">Violescent sea-whip</name>
    <dbReference type="NCBI Taxonomy" id="317549"/>
    <lineage>
        <taxon>Eukaryota</taxon>
        <taxon>Metazoa</taxon>
        <taxon>Cnidaria</taxon>
        <taxon>Anthozoa</taxon>
        <taxon>Octocorallia</taxon>
        <taxon>Malacalcyonacea</taxon>
        <taxon>Plexauridae</taxon>
        <taxon>Paramuricea</taxon>
    </lineage>
</organism>
<comment type="caution">
    <text evidence="1">The sequence shown here is derived from an EMBL/GenBank/DDBJ whole genome shotgun (WGS) entry which is preliminary data.</text>
</comment>
<sequence length="129" mass="14999">MEPTNLGYSTKNIPIAQPKEYLKCLVEKTESFLRRVRWKAYHFLKPTQSEPTKETFGFNTTKSPPPTKELEAFEGKMLSLIQNVQFKNHHAEFQDKLSQDLSKLRADEKLLVAADKTTNFYRLDAPTYD</sequence>